<proteinExistence type="predicted"/>
<dbReference type="InterPro" id="IPR000157">
    <property type="entry name" value="TIR_dom"/>
</dbReference>
<keyword evidence="3" id="KW-1185">Reference proteome</keyword>
<name>A0A814PYP9_ADIRI</name>
<dbReference type="GO" id="GO:0007165">
    <property type="term" value="P:signal transduction"/>
    <property type="evidence" value="ECO:0007669"/>
    <property type="project" value="InterPro"/>
</dbReference>
<dbReference type="InterPro" id="IPR013761">
    <property type="entry name" value="SAM/pointed_sf"/>
</dbReference>
<evidence type="ECO:0000313" key="2">
    <source>
        <dbReference type="EMBL" id="CAF1112121.1"/>
    </source>
</evidence>
<evidence type="ECO:0000313" key="3">
    <source>
        <dbReference type="Proteomes" id="UP000663828"/>
    </source>
</evidence>
<dbReference type="Gene3D" id="3.40.50.10140">
    <property type="entry name" value="Toll/interleukin-1 receptor homology (TIR) domain"/>
    <property type="match status" value="1"/>
</dbReference>
<reference evidence="2" key="1">
    <citation type="submission" date="2021-02" db="EMBL/GenBank/DDBJ databases">
        <authorList>
            <person name="Nowell W R."/>
        </authorList>
    </citation>
    <scope>NUCLEOTIDE SEQUENCE</scope>
</reference>
<comment type="caution">
    <text evidence="2">The sequence shown here is derived from an EMBL/GenBank/DDBJ whole genome shotgun (WGS) entry which is preliminary data.</text>
</comment>
<sequence>MKNNFEQLIDVLPLSSSFTFGICEVTTILERQNNDLFSSFISESYQSLLKLESWAWKVLSKDSCQWINQPNYLTLLYAVAHFNKNLIYNYEDIDDEIKANLLLPNDLELINDIFEQINRNKEENHPFIHIVSLWFDNLSFFVHEHPQYEASPIVSLVNEYFRRDYLMTEQFLVYLVQLQQTKLPQSIFTDEQLFYMRTCTFSLNSYLTSKSQEFPSTPQEIMEYIGNDFIQVIDIHSHLIDMWSEQLLTCLTHLIEFVSACCSWGGDKITPINSLFSSETILCSYISALIRIISYKPFYERIQAQWTTNETILMDFCLFSLKNIAQAQNLIWFFRSKISLPNTLLYIAELSVHDKICLRAYVILGEILCNERLKDLQITANLSRFFYDMLEQAWRHPTKKYKQIPISQLLRSFSTLSKIDAIQQKTADLNKISIFIEMSDQYTIVFDILWALSFNQDIQQQLRSNTIFMSKLVHLAKECDNEKMRKMTHGILWNLESTHQDRRLSELLDKTSFDIMISYSHKDEVICKQIYEELVKAGLRVWIDFDQMHGNVMDAMAQAIERSHMIVICMSEQYRRSNYCRAEAHYAFQRELKIVPILLQEHYQPDGWLLFLIGQLLYVDFVKHDFARAIELLLDEIRADDFSESSVTPLRSRTGTVAVLCNAQTPMKTLSASNIPRNIRDWTKANVHDWLIEHNLMQMSQFLINCDGHGLIHFNDYLKNGETKQVLNLIQEESYRITNESLSLVELSYLQSLIEKQKHLSERSFCRRFRRDNRNTTRRKKSLLSCCRLM</sequence>
<dbReference type="PANTHER" id="PTHR46270:SF2">
    <property type="entry name" value="TIR DOMAIN-CONTAINING PROTEIN"/>
    <property type="match status" value="1"/>
</dbReference>
<organism evidence="2 3">
    <name type="scientific">Adineta ricciae</name>
    <name type="common">Rotifer</name>
    <dbReference type="NCBI Taxonomy" id="249248"/>
    <lineage>
        <taxon>Eukaryota</taxon>
        <taxon>Metazoa</taxon>
        <taxon>Spiralia</taxon>
        <taxon>Gnathifera</taxon>
        <taxon>Rotifera</taxon>
        <taxon>Eurotatoria</taxon>
        <taxon>Bdelloidea</taxon>
        <taxon>Adinetida</taxon>
        <taxon>Adinetidae</taxon>
        <taxon>Adineta</taxon>
    </lineage>
</organism>
<dbReference type="Pfam" id="PF13676">
    <property type="entry name" value="TIR_2"/>
    <property type="match status" value="1"/>
</dbReference>
<dbReference type="EMBL" id="CAJNOR010001276">
    <property type="protein sequence ID" value="CAF1112121.1"/>
    <property type="molecule type" value="Genomic_DNA"/>
</dbReference>
<protein>
    <recommendedName>
        <fullName evidence="1">TIR domain-containing protein</fullName>
    </recommendedName>
</protein>
<dbReference type="PROSITE" id="PS50104">
    <property type="entry name" value="TIR"/>
    <property type="match status" value="1"/>
</dbReference>
<gene>
    <name evidence="2" type="ORF">XAT740_LOCUS18918</name>
</gene>
<dbReference type="InterPro" id="IPR035897">
    <property type="entry name" value="Toll_tir_struct_dom_sf"/>
</dbReference>
<evidence type="ECO:0000259" key="1">
    <source>
        <dbReference type="PROSITE" id="PS50104"/>
    </source>
</evidence>
<feature type="domain" description="TIR" evidence="1">
    <location>
        <begin position="511"/>
        <end position="634"/>
    </location>
</feature>
<dbReference type="Proteomes" id="UP000663828">
    <property type="component" value="Unassembled WGS sequence"/>
</dbReference>
<dbReference type="AlphaFoldDB" id="A0A814PYP9"/>
<dbReference type="SUPFAM" id="SSF47769">
    <property type="entry name" value="SAM/Pointed domain"/>
    <property type="match status" value="1"/>
</dbReference>
<accession>A0A814PYP9</accession>
<dbReference type="PANTHER" id="PTHR46270">
    <property type="entry name" value="ARMADILLO-TYPE FOLD-RELATED"/>
    <property type="match status" value="1"/>
</dbReference>
<dbReference type="SUPFAM" id="SSF52200">
    <property type="entry name" value="Toll/Interleukin receptor TIR domain"/>
    <property type="match status" value="1"/>
</dbReference>